<feature type="transmembrane region" description="Helical" evidence="1">
    <location>
        <begin position="236"/>
        <end position="258"/>
    </location>
</feature>
<dbReference type="EMBL" id="VORU01000002">
    <property type="protein sequence ID" value="TXD70282.1"/>
    <property type="molecule type" value="Genomic_DNA"/>
</dbReference>
<feature type="transmembrane region" description="Helical" evidence="1">
    <location>
        <begin position="329"/>
        <end position="350"/>
    </location>
</feature>
<keyword evidence="1" id="KW-0472">Membrane</keyword>
<name>A0A5C6YT70_9FLAO</name>
<keyword evidence="3" id="KW-1185">Reference proteome</keyword>
<feature type="transmembrane region" description="Helical" evidence="1">
    <location>
        <begin position="130"/>
        <end position="148"/>
    </location>
</feature>
<evidence type="ECO:0000313" key="3">
    <source>
        <dbReference type="Proteomes" id="UP000321945"/>
    </source>
</evidence>
<reference evidence="2 3" key="1">
    <citation type="submission" date="2019-08" db="EMBL/GenBank/DDBJ databases">
        <title>Genome of Aequorivita lipolytica Y10-2 (type strain).</title>
        <authorList>
            <person name="Bowman J.P."/>
        </authorList>
    </citation>
    <scope>NUCLEOTIDE SEQUENCE [LARGE SCALE GENOMIC DNA]</scope>
    <source>
        <strain evidence="2 3">Y10-2</strain>
    </source>
</reference>
<dbReference type="OrthoDB" id="1437044at2"/>
<sequence length="417" mass="48493">MFKIKYLDKLIIFLMFWLLPVDTLHGFVMQKGINLPISIGQFYKFIIIVLLLFRFLFRPKSLFISVFFVLILILPTVYQIIKQGDVTFLFSDIIKISKYLAPLFAFLFFVDYIKREGEHGIKILLKLIQFSYIILIGNVFLKYVGLGYPMYEYGNIGSKGFIYAGNEISALLVILSAIIAYDLWRRGENLKYFLFWGLTFFAGLTVGSKTGSIGVLVIFLLIPLKRPSFRISLKKILFFFISFFAIIPAALYFAWFYIQDTQLYIRLDYFYKKSDFLTFILSNRNVFFENAHKNYIEEYSLLEKIIGIGQTNYESLNNGQIVEIDMADILFSLGIFGLIYLFAITLFLLIQAFRFSTNRNYTYSKFVLLMIFVLFGISATAGHIYSSAMIAVFMGLLFALMYFKKDVSNEELNTIDR</sequence>
<accession>A0A5C6YT70</accession>
<gene>
    <name evidence="2" type="ORF">ESV24_03720</name>
</gene>
<dbReference type="Proteomes" id="UP000321945">
    <property type="component" value="Unassembled WGS sequence"/>
</dbReference>
<feature type="transmembrane region" description="Helical" evidence="1">
    <location>
        <begin position="93"/>
        <end position="110"/>
    </location>
</feature>
<evidence type="ECO:0000313" key="2">
    <source>
        <dbReference type="EMBL" id="TXD70282.1"/>
    </source>
</evidence>
<proteinExistence type="predicted"/>
<dbReference type="Pfam" id="PF13425">
    <property type="entry name" value="O-antigen_lig"/>
    <property type="match status" value="2"/>
</dbReference>
<keyword evidence="1" id="KW-0812">Transmembrane</keyword>
<feature type="transmembrane region" description="Helical" evidence="1">
    <location>
        <begin position="384"/>
        <end position="403"/>
    </location>
</feature>
<evidence type="ECO:0008006" key="4">
    <source>
        <dbReference type="Google" id="ProtNLM"/>
    </source>
</evidence>
<evidence type="ECO:0000256" key="1">
    <source>
        <dbReference type="SAM" id="Phobius"/>
    </source>
</evidence>
<feature type="transmembrane region" description="Helical" evidence="1">
    <location>
        <begin position="193"/>
        <end position="224"/>
    </location>
</feature>
<protein>
    <recommendedName>
        <fullName evidence="4">O-antigen ligase family protein</fullName>
    </recommendedName>
</protein>
<keyword evidence="1" id="KW-1133">Transmembrane helix</keyword>
<organism evidence="2 3">
    <name type="scientific">Aequorivita lipolytica</name>
    <dbReference type="NCBI Taxonomy" id="153267"/>
    <lineage>
        <taxon>Bacteria</taxon>
        <taxon>Pseudomonadati</taxon>
        <taxon>Bacteroidota</taxon>
        <taxon>Flavobacteriia</taxon>
        <taxon>Flavobacteriales</taxon>
        <taxon>Flavobacteriaceae</taxon>
        <taxon>Aequorivita</taxon>
    </lineage>
</organism>
<dbReference type="AlphaFoldDB" id="A0A5C6YT70"/>
<feature type="transmembrane region" description="Helical" evidence="1">
    <location>
        <begin position="62"/>
        <end position="81"/>
    </location>
</feature>
<feature type="transmembrane region" description="Helical" evidence="1">
    <location>
        <begin position="6"/>
        <end position="28"/>
    </location>
</feature>
<feature type="transmembrane region" description="Helical" evidence="1">
    <location>
        <begin position="35"/>
        <end position="56"/>
    </location>
</feature>
<feature type="transmembrane region" description="Helical" evidence="1">
    <location>
        <begin position="160"/>
        <end position="181"/>
    </location>
</feature>
<dbReference type="InterPro" id="IPR049504">
    <property type="entry name" value="O-antigen_lig"/>
</dbReference>
<comment type="caution">
    <text evidence="2">The sequence shown here is derived from an EMBL/GenBank/DDBJ whole genome shotgun (WGS) entry which is preliminary data.</text>
</comment>